<dbReference type="Pfam" id="PF08570">
    <property type="entry name" value="DUF1761"/>
    <property type="match status" value="1"/>
</dbReference>
<evidence type="ECO:0000313" key="2">
    <source>
        <dbReference type="EMBL" id="MDA5193762.1"/>
    </source>
</evidence>
<feature type="transmembrane region" description="Helical" evidence="1">
    <location>
        <begin position="78"/>
        <end position="99"/>
    </location>
</feature>
<feature type="transmembrane region" description="Helical" evidence="1">
    <location>
        <begin position="106"/>
        <end position="129"/>
    </location>
</feature>
<keyword evidence="1" id="KW-1133">Transmembrane helix</keyword>
<proteinExistence type="predicted"/>
<feature type="transmembrane region" description="Helical" evidence="1">
    <location>
        <begin position="49"/>
        <end position="72"/>
    </location>
</feature>
<reference evidence="2" key="1">
    <citation type="submission" date="2022-08" db="EMBL/GenBank/DDBJ databases">
        <authorList>
            <person name="Vandamme P."/>
            <person name="Hettiarachchi A."/>
            <person name="Peeters C."/>
            <person name="Cnockaert M."/>
            <person name="Carlier A."/>
        </authorList>
    </citation>
    <scope>NUCLEOTIDE SEQUENCE</scope>
    <source>
        <strain evidence="2">LMG 31809</strain>
    </source>
</reference>
<protein>
    <submittedName>
        <fullName evidence="2">DUF1761 domain-containing protein</fullName>
    </submittedName>
</protein>
<reference evidence="2" key="2">
    <citation type="journal article" date="2023" name="Syst. Appl. Microbiol.">
        <title>Govania unica gen. nov., sp. nov., a rare biosphere bacterium that represents a novel family in the class Alphaproteobacteria.</title>
        <authorList>
            <person name="Vandamme P."/>
            <person name="Peeters C."/>
            <person name="Hettiarachchi A."/>
            <person name="Cnockaert M."/>
            <person name="Carlier A."/>
        </authorList>
    </citation>
    <scope>NUCLEOTIDE SEQUENCE</scope>
    <source>
        <strain evidence="2">LMG 31809</strain>
    </source>
</reference>
<organism evidence="2 3">
    <name type="scientific">Govanella unica</name>
    <dbReference type="NCBI Taxonomy" id="2975056"/>
    <lineage>
        <taxon>Bacteria</taxon>
        <taxon>Pseudomonadati</taxon>
        <taxon>Pseudomonadota</taxon>
        <taxon>Alphaproteobacteria</taxon>
        <taxon>Emcibacterales</taxon>
        <taxon>Govanellaceae</taxon>
        <taxon>Govanella</taxon>
    </lineage>
</organism>
<keyword evidence="1" id="KW-0812">Transmembrane</keyword>
<evidence type="ECO:0000313" key="3">
    <source>
        <dbReference type="Proteomes" id="UP001141619"/>
    </source>
</evidence>
<dbReference type="InterPro" id="IPR013879">
    <property type="entry name" value="DUF1761"/>
</dbReference>
<feature type="transmembrane region" description="Helical" evidence="1">
    <location>
        <begin position="6"/>
        <end position="25"/>
    </location>
</feature>
<gene>
    <name evidence="2" type="ORF">NYP16_07330</name>
</gene>
<dbReference type="RefSeq" id="WP_274943457.1">
    <property type="nucleotide sequence ID" value="NZ_JANWOI010000002.1"/>
</dbReference>
<dbReference type="AlphaFoldDB" id="A0A9X3TYJ8"/>
<name>A0A9X3TYJ8_9PROT</name>
<comment type="caution">
    <text evidence="2">The sequence shown here is derived from an EMBL/GenBank/DDBJ whole genome shotgun (WGS) entry which is preliminary data.</text>
</comment>
<dbReference type="Proteomes" id="UP001141619">
    <property type="component" value="Unassembled WGS sequence"/>
</dbReference>
<keyword evidence="3" id="KW-1185">Reference proteome</keyword>
<accession>A0A9X3TYJ8</accession>
<keyword evidence="1" id="KW-0472">Membrane</keyword>
<sequence length="130" mass="14003">MEGTINYAAIFVAALCNFVIWVIWYRRASAQSRLRESGVASEGPIKPPYLLFAGASLVMSIALAVMMAAAGFHTFAEGLLFGIIVGFGFAAMAVLPGFAMEMRPRWVYLLHAGAVALGSWAMAIVLASWR</sequence>
<evidence type="ECO:0000256" key="1">
    <source>
        <dbReference type="SAM" id="Phobius"/>
    </source>
</evidence>
<dbReference type="EMBL" id="JANWOI010000002">
    <property type="protein sequence ID" value="MDA5193762.1"/>
    <property type="molecule type" value="Genomic_DNA"/>
</dbReference>